<keyword evidence="4" id="KW-1185">Reference proteome</keyword>
<feature type="transmembrane region" description="Helical" evidence="1">
    <location>
        <begin position="12"/>
        <end position="31"/>
    </location>
</feature>
<reference evidence="4" key="1">
    <citation type="submission" date="2019-05" db="EMBL/GenBank/DDBJ databases">
        <title>Complete genome sequencing of Absiella argi strain JCM 30884.</title>
        <authorList>
            <person name="Sakamoto M."/>
            <person name="Murakami T."/>
            <person name="Mori H."/>
        </authorList>
    </citation>
    <scope>NUCLEOTIDE SEQUENCE [LARGE SCALE GENOMIC DNA]</scope>
    <source>
        <strain evidence="4">JCM 30884</strain>
    </source>
</reference>
<accession>A0A6N4THD9</accession>
<name>A0A6N4THD9_9FIRM</name>
<evidence type="ECO:0000256" key="1">
    <source>
        <dbReference type="SAM" id="Phobius"/>
    </source>
</evidence>
<feature type="transmembrane region" description="Helical" evidence="1">
    <location>
        <begin position="58"/>
        <end position="77"/>
    </location>
</feature>
<proteinExistence type="predicted"/>
<sequence length="154" mass="18055">MEIQQKNMDKICNVLCLILFACTFIALLFMWKGMPNKIPVHFNLLGEADEWGSKSQCWLFPVMSLFVYIGIGAVINFPGIYNNPVIIKKKNKKQVYSFIQHLFATTRLLVVCVLTYISFEMIFQIQLPVFLFFGILFLAFINVIFWFYKIMKLE</sequence>
<feature type="transmembrane region" description="Helical" evidence="1">
    <location>
        <begin position="98"/>
        <end position="119"/>
    </location>
</feature>
<dbReference type="KEGG" id="aarg:Aargi30884_09040"/>
<protein>
    <recommendedName>
        <fullName evidence="2">DUF1648 domain-containing protein</fullName>
    </recommendedName>
</protein>
<organism evidence="3 4">
    <name type="scientific">Amedibacterium intestinale</name>
    <dbReference type="NCBI Taxonomy" id="2583452"/>
    <lineage>
        <taxon>Bacteria</taxon>
        <taxon>Bacillati</taxon>
        <taxon>Bacillota</taxon>
        <taxon>Erysipelotrichia</taxon>
        <taxon>Erysipelotrichales</taxon>
        <taxon>Erysipelotrichaceae</taxon>
        <taxon>Amedibacterium</taxon>
    </lineage>
</organism>
<dbReference type="Proteomes" id="UP000464754">
    <property type="component" value="Chromosome"/>
</dbReference>
<keyword evidence="1" id="KW-0472">Membrane</keyword>
<keyword evidence="1" id="KW-1133">Transmembrane helix</keyword>
<dbReference type="AlphaFoldDB" id="A0A6N4THD9"/>
<dbReference type="EMBL" id="AP019695">
    <property type="protein sequence ID" value="BBK22001.1"/>
    <property type="molecule type" value="Genomic_DNA"/>
</dbReference>
<dbReference type="PROSITE" id="PS51257">
    <property type="entry name" value="PROKAR_LIPOPROTEIN"/>
    <property type="match status" value="1"/>
</dbReference>
<feature type="domain" description="DUF1648" evidence="2">
    <location>
        <begin position="18"/>
        <end position="64"/>
    </location>
</feature>
<evidence type="ECO:0000259" key="2">
    <source>
        <dbReference type="Pfam" id="PF07853"/>
    </source>
</evidence>
<keyword evidence="1" id="KW-0812">Transmembrane</keyword>
<evidence type="ECO:0000313" key="3">
    <source>
        <dbReference type="EMBL" id="BBK22001.1"/>
    </source>
</evidence>
<dbReference type="Pfam" id="PF07853">
    <property type="entry name" value="DUF1648"/>
    <property type="match status" value="1"/>
</dbReference>
<gene>
    <name evidence="3" type="ORF">Aargi30884_09040</name>
</gene>
<dbReference type="InterPro" id="IPR012867">
    <property type="entry name" value="DUF1648"/>
</dbReference>
<dbReference type="RefSeq" id="WP_158572264.1">
    <property type="nucleotide sequence ID" value="NZ_AP019695.1"/>
</dbReference>
<evidence type="ECO:0000313" key="4">
    <source>
        <dbReference type="Proteomes" id="UP000464754"/>
    </source>
</evidence>
<feature type="transmembrane region" description="Helical" evidence="1">
    <location>
        <begin position="125"/>
        <end position="148"/>
    </location>
</feature>